<evidence type="ECO:0000256" key="8">
    <source>
        <dbReference type="ARBA" id="ARBA00023242"/>
    </source>
</evidence>
<feature type="compositionally biased region" description="Polar residues" evidence="10">
    <location>
        <begin position="1"/>
        <end position="20"/>
    </location>
</feature>
<evidence type="ECO:0000259" key="11">
    <source>
        <dbReference type="PROSITE" id="PS50157"/>
    </source>
</evidence>
<evidence type="ECO:0000256" key="2">
    <source>
        <dbReference type="ARBA" id="ARBA00022723"/>
    </source>
</evidence>
<dbReference type="SUPFAM" id="SSF57667">
    <property type="entry name" value="beta-beta-alpha zinc fingers"/>
    <property type="match status" value="1"/>
</dbReference>
<feature type="compositionally biased region" description="Polar residues" evidence="10">
    <location>
        <begin position="349"/>
        <end position="360"/>
    </location>
</feature>
<evidence type="ECO:0000256" key="6">
    <source>
        <dbReference type="ARBA" id="ARBA00023015"/>
    </source>
</evidence>
<dbReference type="PROSITE" id="PS50157">
    <property type="entry name" value="ZINC_FINGER_C2H2_2"/>
    <property type="match status" value="1"/>
</dbReference>
<evidence type="ECO:0000256" key="1">
    <source>
        <dbReference type="ARBA" id="ARBA00004123"/>
    </source>
</evidence>
<keyword evidence="7" id="KW-0804">Transcription</keyword>
<accession>A0A915IKM7</accession>
<dbReference type="WBParaSite" id="nRc.2.0.1.t14375-RA">
    <property type="protein sequence ID" value="nRc.2.0.1.t14375-RA"/>
    <property type="gene ID" value="nRc.2.0.1.g14375"/>
</dbReference>
<dbReference type="GO" id="GO:0000978">
    <property type="term" value="F:RNA polymerase II cis-regulatory region sequence-specific DNA binding"/>
    <property type="evidence" value="ECO:0007669"/>
    <property type="project" value="TreeGrafter"/>
</dbReference>
<dbReference type="GO" id="GO:0005737">
    <property type="term" value="C:cytoplasm"/>
    <property type="evidence" value="ECO:0007669"/>
    <property type="project" value="TreeGrafter"/>
</dbReference>
<dbReference type="Gene3D" id="3.30.160.60">
    <property type="entry name" value="Classic Zinc Finger"/>
    <property type="match status" value="1"/>
</dbReference>
<comment type="subcellular location">
    <subcellularLocation>
        <location evidence="1">Nucleus</location>
    </subcellularLocation>
</comment>
<evidence type="ECO:0000256" key="7">
    <source>
        <dbReference type="ARBA" id="ARBA00023163"/>
    </source>
</evidence>
<evidence type="ECO:0000256" key="3">
    <source>
        <dbReference type="ARBA" id="ARBA00022737"/>
    </source>
</evidence>
<organism evidence="12 13">
    <name type="scientific">Romanomermis culicivorax</name>
    <name type="common">Nematode worm</name>
    <dbReference type="NCBI Taxonomy" id="13658"/>
    <lineage>
        <taxon>Eukaryota</taxon>
        <taxon>Metazoa</taxon>
        <taxon>Ecdysozoa</taxon>
        <taxon>Nematoda</taxon>
        <taxon>Enoplea</taxon>
        <taxon>Dorylaimia</taxon>
        <taxon>Mermithida</taxon>
        <taxon>Mermithoidea</taxon>
        <taxon>Mermithidae</taxon>
        <taxon>Romanomermis</taxon>
    </lineage>
</organism>
<dbReference type="Proteomes" id="UP000887565">
    <property type="component" value="Unplaced"/>
</dbReference>
<protein>
    <submittedName>
        <fullName evidence="13">C2H2-type domain-containing protein</fullName>
    </submittedName>
</protein>
<keyword evidence="2" id="KW-0479">Metal-binding</keyword>
<dbReference type="InterPro" id="IPR036236">
    <property type="entry name" value="Znf_C2H2_sf"/>
</dbReference>
<keyword evidence="8" id="KW-0539">Nucleus</keyword>
<keyword evidence="4 9" id="KW-0863">Zinc-finger</keyword>
<keyword evidence="3" id="KW-0677">Repeat</keyword>
<dbReference type="GO" id="GO:0005634">
    <property type="term" value="C:nucleus"/>
    <property type="evidence" value="ECO:0007669"/>
    <property type="project" value="UniProtKB-SubCell"/>
</dbReference>
<feature type="compositionally biased region" description="Low complexity" evidence="10">
    <location>
        <begin position="21"/>
        <end position="46"/>
    </location>
</feature>
<feature type="region of interest" description="Disordered" evidence="10">
    <location>
        <begin position="349"/>
        <end position="390"/>
    </location>
</feature>
<feature type="region of interest" description="Disordered" evidence="10">
    <location>
        <begin position="405"/>
        <end position="439"/>
    </location>
</feature>
<dbReference type="FunFam" id="3.30.160.60:FF:000324">
    <property type="entry name" value="Early growth response protein 4"/>
    <property type="match status" value="1"/>
</dbReference>
<evidence type="ECO:0000256" key="10">
    <source>
        <dbReference type="SAM" id="MobiDB-lite"/>
    </source>
</evidence>
<name>A0A915IKM7_ROMCU</name>
<feature type="compositionally biased region" description="Polar residues" evidence="10">
    <location>
        <begin position="47"/>
        <end position="59"/>
    </location>
</feature>
<keyword evidence="6" id="KW-0805">Transcription regulation</keyword>
<dbReference type="InterPro" id="IPR051007">
    <property type="entry name" value="creA/MIG_C2H2-ZnF"/>
</dbReference>
<keyword evidence="12" id="KW-1185">Reference proteome</keyword>
<evidence type="ECO:0000256" key="5">
    <source>
        <dbReference type="ARBA" id="ARBA00022833"/>
    </source>
</evidence>
<dbReference type="PANTHER" id="PTHR47428">
    <property type="entry name" value="REGULATORY PROTEIN MIG1-RELATED"/>
    <property type="match status" value="1"/>
</dbReference>
<evidence type="ECO:0000313" key="12">
    <source>
        <dbReference type="Proteomes" id="UP000887565"/>
    </source>
</evidence>
<dbReference type="InterPro" id="IPR013087">
    <property type="entry name" value="Znf_C2H2_type"/>
</dbReference>
<dbReference type="AlphaFoldDB" id="A0A915IKM7"/>
<proteinExistence type="predicted"/>
<feature type="region of interest" description="Disordered" evidence="10">
    <location>
        <begin position="160"/>
        <end position="196"/>
    </location>
</feature>
<sequence length="511" mass="54945">MHTGHFETSTFPPSQQFKCMTSSNSGGPTSSSSASTSRRSSSVISTPRLSLSATPSSSGVSGGCSYATGDESSSLSSTTMAASVESLAIEKPDDEQASAAAAAARSALRTEAQMFTFPTGAMQILDLLLAKQTSAAPLQSLQVVRTPTTASEAQQLEDVLEVSKMTTPQQSTKQEQRSSSRYEMSGGSAPSIHSNEEPLYPSCHVLLSPPKTRPQFATIPGEAEFSQRFETGTAPPTFFSSCTFTKSISIFPSPSQLPHLQLQQPHLPQLPQQQQGPPQTVAQSYPATPNVLEYSAVATGPQQSTGSHSGYTVLSSVPSYSRYFVIPKQEPSDTSTPFFDPTGSLESRACSSSTVMTIEASSQQRQRQRSSSMIAEMEPPTSSSSLLTLPEASSRKFSGCSVMARADEDNDDDDDGQRPSTSSGHKGLRSAPPSAPPSSLAAITSALNLKWMPVKPRKYPNRPCKVPLHERPYRCPVEACDRRFSRSDELTRHVRIHTGDQKSLAQYTFEF</sequence>
<dbReference type="GO" id="GO:0008270">
    <property type="term" value="F:zinc ion binding"/>
    <property type="evidence" value="ECO:0007669"/>
    <property type="project" value="UniProtKB-KW"/>
</dbReference>
<keyword evidence="5" id="KW-0862">Zinc</keyword>
<dbReference type="PROSITE" id="PS00028">
    <property type="entry name" value="ZINC_FINGER_C2H2_1"/>
    <property type="match status" value="1"/>
</dbReference>
<evidence type="ECO:0000256" key="4">
    <source>
        <dbReference type="ARBA" id="ARBA00022771"/>
    </source>
</evidence>
<evidence type="ECO:0000313" key="13">
    <source>
        <dbReference type="WBParaSite" id="nRc.2.0.1.t14375-RA"/>
    </source>
</evidence>
<feature type="compositionally biased region" description="Polar residues" evidence="10">
    <location>
        <begin position="164"/>
        <end position="173"/>
    </location>
</feature>
<dbReference type="GO" id="GO:0000433">
    <property type="term" value="P:carbon catabolite repression of transcription from RNA polymerase II promoter by glucose"/>
    <property type="evidence" value="ECO:0007669"/>
    <property type="project" value="TreeGrafter"/>
</dbReference>
<feature type="region of interest" description="Disordered" evidence="10">
    <location>
        <begin position="1"/>
        <end position="74"/>
    </location>
</feature>
<dbReference type="SMART" id="SM00355">
    <property type="entry name" value="ZnF_C2H2"/>
    <property type="match status" value="1"/>
</dbReference>
<feature type="domain" description="C2H2-type" evidence="11">
    <location>
        <begin position="473"/>
        <end position="502"/>
    </location>
</feature>
<reference evidence="13" key="1">
    <citation type="submission" date="2022-11" db="UniProtKB">
        <authorList>
            <consortium name="WormBaseParasite"/>
        </authorList>
    </citation>
    <scope>IDENTIFICATION</scope>
</reference>
<dbReference type="PANTHER" id="PTHR47428:SF1">
    <property type="entry name" value="REGULATORY PROTEIN MIG1-RELATED"/>
    <property type="match status" value="1"/>
</dbReference>
<evidence type="ECO:0000256" key="9">
    <source>
        <dbReference type="PROSITE-ProRule" id="PRU00042"/>
    </source>
</evidence>
<feature type="compositionally biased region" description="Low complexity" evidence="10">
    <location>
        <begin position="361"/>
        <end position="390"/>
    </location>
</feature>